<feature type="region of interest" description="Disordered" evidence="1">
    <location>
        <begin position="57"/>
        <end position="79"/>
    </location>
</feature>
<dbReference type="Proteomes" id="UP001187192">
    <property type="component" value="Unassembled WGS sequence"/>
</dbReference>
<reference evidence="2" key="1">
    <citation type="submission" date="2023-07" db="EMBL/GenBank/DDBJ databases">
        <title>draft genome sequence of fig (Ficus carica).</title>
        <authorList>
            <person name="Takahashi T."/>
            <person name="Nishimura K."/>
        </authorList>
    </citation>
    <scope>NUCLEOTIDE SEQUENCE</scope>
</reference>
<protein>
    <submittedName>
        <fullName evidence="2">Uncharacterized protein</fullName>
    </submittedName>
</protein>
<evidence type="ECO:0000256" key="1">
    <source>
        <dbReference type="SAM" id="MobiDB-lite"/>
    </source>
</evidence>
<keyword evidence="3" id="KW-1185">Reference proteome</keyword>
<name>A0AA88A7A8_FICCA</name>
<feature type="compositionally biased region" description="Basic and acidic residues" evidence="1">
    <location>
        <begin position="63"/>
        <end position="73"/>
    </location>
</feature>
<sequence length="79" mass="8421">MGRTCGGGIVAGKLYLEPSFLSGLRFENHVLSALEAWGSASHEDLRSDFFVISSVQPVGSPNDHWDRGPERDGGGMGTT</sequence>
<proteinExistence type="predicted"/>
<evidence type="ECO:0000313" key="2">
    <source>
        <dbReference type="EMBL" id="GMN45952.1"/>
    </source>
</evidence>
<gene>
    <name evidence="2" type="ORF">TIFTF001_015151</name>
</gene>
<organism evidence="2 3">
    <name type="scientific">Ficus carica</name>
    <name type="common">Common fig</name>
    <dbReference type="NCBI Taxonomy" id="3494"/>
    <lineage>
        <taxon>Eukaryota</taxon>
        <taxon>Viridiplantae</taxon>
        <taxon>Streptophyta</taxon>
        <taxon>Embryophyta</taxon>
        <taxon>Tracheophyta</taxon>
        <taxon>Spermatophyta</taxon>
        <taxon>Magnoliopsida</taxon>
        <taxon>eudicotyledons</taxon>
        <taxon>Gunneridae</taxon>
        <taxon>Pentapetalae</taxon>
        <taxon>rosids</taxon>
        <taxon>fabids</taxon>
        <taxon>Rosales</taxon>
        <taxon>Moraceae</taxon>
        <taxon>Ficeae</taxon>
        <taxon>Ficus</taxon>
    </lineage>
</organism>
<dbReference type="AlphaFoldDB" id="A0AA88A7A8"/>
<dbReference type="EMBL" id="BTGU01000021">
    <property type="protein sequence ID" value="GMN45952.1"/>
    <property type="molecule type" value="Genomic_DNA"/>
</dbReference>
<evidence type="ECO:0000313" key="3">
    <source>
        <dbReference type="Proteomes" id="UP001187192"/>
    </source>
</evidence>
<comment type="caution">
    <text evidence="2">The sequence shown here is derived from an EMBL/GenBank/DDBJ whole genome shotgun (WGS) entry which is preliminary data.</text>
</comment>
<accession>A0AA88A7A8</accession>